<sequence length="106" mass="11537">MRATLFDLEQTIRQRRNADPGQSYVAKLTARGRGKIAQKVGEEAVETVIAAMASDRQGAISESADLLFHLLVLLADLNISLDDVLDELDRREGVSGIAEKASRKGD</sequence>
<evidence type="ECO:0000256" key="9">
    <source>
        <dbReference type="ARBA" id="ARBA00022741"/>
    </source>
</evidence>
<dbReference type="InterPro" id="IPR021130">
    <property type="entry name" value="PRib-ATP_PPHydrolase-like"/>
</dbReference>
<keyword evidence="7 13" id="KW-0963">Cytoplasm</keyword>
<dbReference type="HAMAP" id="MF_01020">
    <property type="entry name" value="HisE"/>
    <property type="match status" value="1"/>
</dbReference>
<evidence type="ECO:0000256" key="3">
    <source>
        <dbReference type="ARBA" id="ARBA00005204"/>
    </source>
</evidence>
<keyword evidence="11 13" id="KW-0067">ATP-binding</keyword>
<dbReference type="NCBIfam" id="NF001611">
    <property type="entry name" value="PRK00400.1-3"/>
    <property type="match status" value="1"/>
</dbReference>
<evidence type="ECO:0000256" key="11">
    <source>
        <dbReference type="ARBA" id="ARBA00022840"/>
    </source>
</evidence>
<dbReference type="Gene3D" id="1.10.287.1080">
    <property type="entry name" value="MazG-like"/>
    <property type="match status" value="1"/>
</dbReference>
<accession>A0A081R884</accession>
<dbReference type="eggNOG" id="COG0140">
    <property type="taxonomic scope" value="Bacteria"/>
</dbReference>
<evidence type="ECO:0000256" key="13">
    <source>
        <dbReference type="HAMAP-Rule" id="MF_01020"/>
    </source>
</evidence>
<comment type="caution">
    <text evidence="14">The sequence shown here is derived from an EMBL/GenBank/DDBJ whole genome shotgun (WGS) entry which is preliminary data.</text>
</comment>
<comment type="subcellular location">
    <subcellularLocation>
        <location evidence="2 13">Cytoplasm</location>
    </subcellularLocation>
</comment>
<comment type="similarity">
    <text evidence="4 13">Belongs to the PRA-PH family.</text>
</comment>
<dbReference type="GO" id="GO:0000105">
    <property type="term" value="P:L-histidine biosynthetic process"/>
    <property type="evidence" value="ECO:0007669"/>
    <property type="project" value="UniProtKB-UniRule"/>
</dbReference>
<dbReference type="NCBIfam" id="NF001613">
    <property type="entry name" value="PRK00400.1-5"/>
    <property type="match status" value="1"/>
</dbReference>
<keyword evidence="9 13" id="KW-0547">Nucleotide-binding</keyword>
<dbReference type="GO" id="GO:0005524">
    <property type="term" value="F:ATP binding"/>
    <property type="evidence" value="ECO:0007669"/>
    <property type="project" value="UniProtKB-KW"/>
</dbReference>
<dbReference type="PANTHER" id="PTHR42945:SF9">
    <property type="entry name" value="HISTIDINE BIOSYNTHESIS BIFUNCTIONAL PROTEIN HISIE"/>
    <property type="match status" value="1"/>
</dbReference>
<evidence type="ECO:0000256" key="2">
    <source>
        <dbReference type="ARBA" id="ARBA00004496"/>
    </source>
</evidence>
<reference evidence="14 15" key="1">
    <citation type="submission" date="2014-02" db="EMBL/GenBank/DDBJ databases">
        <title>Whole genome sequence of Sphingobium chlorophenolicum NBRC 16172.</title>
        <authorList>
            <person name="Gan H.M."/>
            <person name="Gan H.Y."/>
            <person name="Chew T.H."/>
            <person name="Savka M.A."/>
        </authorList>
    </citation>
    <scope>NUCLEOTIDE SEQUENCE [LARGE SCALE GENOMIC DNA]</scope>
    <source>
        <strain evidence="14 15">NBRC 16172</strain>
    </source>
</reference>
<dbReference type="InterPro" id="IPR008179">
    <property type="entry name" value="HisE"/>
</dbReference>
<evidence type="ECO:0000256" key="1">
    <source>
        <dbReference type="ARBA" id="ARBA00001460"/>
    </source>
</evidence>
<dbReference type="EC" id="3.6.1.31" evidence="5 13"/>
<evidence type="ECO:0000256" key="12">
    <source>
        <dbReference type="ARBA" id="ARBA00023102"/>
    </source>
</evidence>
<dbReference type="FunFam" id="1.10.287.1080:FF:000002">
    <property type="entry name" value="Histidine biosynthesis bifunctional protein HisIE"/>
    <property type="match status" value="1"/>
</dbReference>
<dbReference type="Pfam" id="PF01503">
    <property type="entry name" value="PRA-PH"/>
    <property type="match status" value="1"/>
</dbReference>
<evidence type="ECO:0000256" key="10">
    <source>
        <dbReference type="ARBA" id="ARBA00022801"/>
    </source>
</evidence>
<evidence type="ECO:0000256" key="8">
    <source>
        <dbReference type="ARBA" id="ARBA00022605"/>
    </source>
</evidence>
<comment type="catalytic activity">
    <reaction evidence="1 13">
        <text>1-(5-phospho-beta-D-ribosyl)-ATP + H2O = 1-(5-phospho-beta-D-ribosyl)-5'-AMP + diphosphate + H(+)</text>
        <dbReference type="Rhea" id="RHEA:22828"/>
        <dbReference type="ChEBI" id="CHEBI:15377"/>
        <dbReference type="ChEBI" id="CHEBI:15378"/>
        <dbReference type="ChEBI" id="CHEBI:33019"/>
        <dbReference type="ChEBI" id="CHEBI:59457"/>
        <dbReference type="ChEBI" id="CHEBI:73183"/>
        <dbReference type="EC" id="3.6.1.31"/>
    </reaction>
</comment>
<evidence type="ECO:0000313" key="15">
    <source>
        <dbReference type="Proteomes" id="UP000028411"/>
    </source>
</evidence>
<evidence type="ECO:0000313" key="14">
    <source>
        <dbReference type="EMBL" id="KEQ51407.1"/>
    </source>
</evidence>
<organism evidence="14 15">
    <name type="scientific">Sphingobium chlorophenolicum</name>
    <dbReference type="NCBI Taxonomy" id="46429"/>
    <lineage>
        <taxon>Bacteria</taxon>
        <taxon>Pseudomonadati</taxon>
        <taxon>Pseudomonadota</taxon>
        <taxon>Alphaproteobacteria</taxon>
        <taxon>Sphingomonadales</taxon>
        <taxon>Sphingomonadaceae</taxon>
        <taxon>Sphingobium</taxon>
    </lineage>
</organism>
<keyword evidence="8 13" id="KW-0028">Amino-acid biosynthesis</keyword>
<dbReference type="PANTHER" id="PTHR42945">
    <property type="entry name" value="HISTIDINE BIOSYNTHESIS BIFUNCTIONAL PROTEIN"/>
    <property type="match status" value="1"/>
</dbReference>
<dbReference type="NCBIfam" id="TIGR03188">
    <property type="entry name" value="histidine_hisI"/>
    <property type="match status" value="1"/>
</dbReference>
<dbReference type="OrthoDB" id="9814738at2"/>
<evidence type="ECO:0000256" key="4">
    <source>
        <dbReference type="ARBA" id="ARBA00009392"/>
    </source>
</evidence>
<dbReference type="AlphaFoldDB" id="A0A081R884"/>
<proteinExistence type="inferred from homology"/>
<keyword evidence="12 13" id="KW-0368">Histidine biosynthesis</keyword>
<dbReference type="UniPathway" id="UPA00031">
    <property type="reaction ID" value="UER00007"/>
</dbReference>
<name>A0A081R884_SPHCR</name>
<protein>
    <recommendedName>
        <fullName evidence="6 13">Phosphoribosyl-ATP pyrophosphatase</fullName>
        <shortName evidence="13">PRA-PH</shortName>
        <ecNumber evidence="5 13">3.6.1.31</ecNumber>
    </recommendedName>
</protein>
<dbReference type="EMBL" id="JFHR01000088">
    <property type="protein sequence ID" value="KEQ51407.1"/>
    <property type="molecule type" value="Genomic_DNA"/>
</dbReference>
<evidence type="ECO:0000256" key="5">
    <source>
        <dbReference type="ARBA" id="ARBA00012414"/>
    </source>
</evidence>
<evidence type="ECO:0000256" key="6">
    <source>
        <dbReference type="ARBA" id="ARBA00013336"/>
    </source>
</evidence>
<dbReference type="CDD" id="cd11534">
    <property type="entry name" value="NTP-PPase_HisIE_like"/>
    <property type="match status" value="1"/>
</dbReference>
<dbReference type="PATRIC" id="fig|46429.4.peg.4322"/>
<keyword evidence="10 13" id="KW-0378">Hydrolase</keyword>
<dbReference type="SUPFAM" id="SSF101386">
    <property type="entry name" value="all-alpha NTP pyrophosphatases"/>
    <property type="match status" value="1"/>
</dbReference>
<comment type="pathway">
    <text evidence="3 13">Amino-acid biosynthesis; L-histidine biosynthesis; L-histidine from 5-phospho-alpha-D-ribose 1-diphosphate: step 2/9.</text>
</comment>
<dbReference type="RefSeq" id="WP_037457103.1">
    <property type="nucleotide sequence ID" value="NZ_JFHR01000088.1"/>
</dbReference>
<dbReference type="Proteomes" id="UP000028411">
    <property type="component" value="Unassembled WGS sequence"/>
</dbReference>
<dbReference type="GO" id="GO:0005737">
    <property type="term" value="C:cytoplasm"/>
    <property type="evidence" value="ECO:0007669"/>
    <property type="project" value="UniProtKB-SubCell"/>
</dbReference>
<evidence type="ECO:0000256" key="7">
    <source>
        <dbReference type="ARBA" id="ARBA00022490"/>
    </source>
</evidence>
<gene>
    <name evidence="13 14" type="primary">hisE</name>
    <name evidence="14" type="ORF">BV95_04338</name>
</gene>
<dbReference type="GO" id="GO:0004636">
    <property type="term" value="F:phosphoribosyl-ATP diphosphatase activity"/>
    <property type="evidence" value="ECO:0007669"/>
    <property type="project" value="UniProtKB-UniRule"/>
</dbReference>